<accession>A0A7D8YQE8</accession>
<dbReference type="SUPFAM" id="SSF51735">
    <property type="entry name" value="NAD(P)-binding Rossmann-fold domains"/>
    <property type="match status" value="1"/>
</dbReference>
<evidence type="ECO:0000313" key="5">
    <source>
        <dbReference type="Proteomes" id="UP000481288"/>
    </source>
</evidence>
<dbReference type="PROSITE" id="PS01217">
    <property type="entry name" value="SUCCINYL_COA_LIG_3"/>
    <property type="match status" value="1"/>
</dbReference>
<dbReference type="InterPro" id="IPR036291">
    <property type="entry name" value="NAD(P)-bd_dom_sf"/>
</dbReference>
<evidence type="ECO:0000259" key="3">
    <source>
        <dbReference type="SMART" id="SM00881"/>
    </source>
</evidence>
<dbReference type="Gene3D" id="3.40.50.720">
    <property type="entry name" value="NAD(P)-binding Rossmann-like Domain"/>
    <property type="match status" value="1"/>
</dbReference>
<keyword evidence="5" id="KW-1185">Reference proteome</keyword>
<dbReference type="OrthoDB" id="1664372at2759"/>
<dbReference type="PANTHER" id="PTHR11117">
    <property type="entry name" value="SUCCINYL-COA LIGASE SUBUNIT ALPHA"/>
    <property type="match status" value="1"/>
</dbReference>
<evidence type="ECO:0000256" key="1">
    <source>
        <dbReference type="ARBA" id="ARBA00022741"/>
    </source>
</evidence>
<organism evidence="4 5">
    <name type="scientific">Lachnellula cervina</name>
    <dbReference type="NCBI Taxonomy" id="1316786"/>
    <lineage>
        <taxon>Eukaryota</taxon>
        <taxon>Fungi</taxon>
        <taxon>Dikarya</taxon>
        <taxon>Ascomycota</taxon>
        <taxon>Pezizomycotina</taxon>
        <taxon>Leotiomycetes</taxon>
        <taxon>Helotiales</taxon>
        <taxon>Lachnaceae</taxon>
        <taxon>Lachnellula</taxon>
    </lineage>
</organism>
<dbReference type="PANTHER" id="PTHR11117:SF6">
    <property type="entry name" value="SYNTHETASE SUBUNIT ALPHA, PUTATIVE (AFU_ORTHOLOGUE AFUA_1G10830)-RELATED"/>
    <property type="match status" value="1"/>
</dbReference>
<feature type="compositionally biased region" description="Low complexity" evidence="2">
    <location>
        <begin position="365"/>
        <end position="376"/>
    </location>
</feature>
<evidence type="ECO:0000256" key="2">
    <source>
        <dbReference type="SAM" id="MobiDB-lite"/>
    </source>
</evidence>
<evidence type="ECO:0000313" key="4">
    <source>
        <dbReference type="EMBL" id="TVY51156.1"/>
    </source>
</evidence>
<dbReference type="GO" id="GO:0006099">
    <property type="term" value="P:tricarboxylic acid cycle"/>
    <property type="evidence" value="ECO:0007669"/>
    <property type="project" value="TreeGrafter"/>
</dbReference>
<proteinExistence type="predicted"/>
<keyword evidence="4" id="KW-0436">Ligase</keyword>
<feature type="domain" description="CoA-binding" evidence="3">
    <location>
        <begin position="75"/>
        <end position="165"/>
    </location>
</feature>
<dbReference type="Pfam" id="PF02629">
    <property type="entry name" value="CoA_binding"/>
    <property type="match status" value="1"/>
</dbReference>
<dbReference type="GO" id="GO:0004775">
    <property type="term" value="F:succinate-CoA ligase (ADP-forming) activity"/>
    <property type="evidence" value="ECO:0007669"/>
    <property type="project" value="TreeGrafter"/>
</dbReference>
<dbReference type="PRINTS" id="PR01798">
    <property type="entry name" value="SCOASYNTHASE"/>
</dbReference>
<keyword evidence="1" id="KW-0547">Nucleotide-binding</keyword>
<dbReference type="Proteomes" id="UP000481288">
    <property type="component" value="Unassembled WGS sequence"/>
</dbReference>
<dbReference type="EMBL" id="QGMG01000890">
    <property type="protein sequence ID" value="TVY51156.1"/>
    <property type="molecule type" value="Genomic_DNA"/>
</dbReference>
<gene>
    <name evidence="4" type="primary">LSC1</name>
    <name evidence="4" type="ORF">LCER1_G005557</name>
</gene>
<dbReference type="GO" id="GO:0009361">
    <property type="term" value="C:succinate-CoA ligase complex (ADP-forming)"/>
    <property type="evidence" value="ECO:0007669"/>
    <property type="project" value="TreeGrafter"/>
</dbReference>
<dbReference type="FunFam" id="3.40.50.261:FF:000017">
    <property type="entry name" value="Succinyl-CoA synthetase subunit alpha"/>
    <property type="match status" value="1"/>
</dbReference>
<dbReference type="InterPro" id="IPR005811">
    <property type="entry name" value="SUCC_ACL_C"/>
</dbReference>
<comment type="caution">
    <text evidence="4">The sequence shown here is derived from an EMBL/GenBank/DDBJ whole genome shotgun (WGS) entry which is preliminary data.</text>
</comment>
<dbReference type="AlphaFoldDB" id="A0A7D8YQE8"/>
<dbReference type="SMART" id="SM00881">
    <property type="entry name" value="CoA_binding"/>
    <property type="match status" value="1"/>
</dbReference>
<dbReference type="GO" id="GO:0004776">
    <property type="term" value="F:succinate-CoA ligase (GDP-forming) activity"/>
    <property type="evidence" value="ECO:0007669"/>
    <property type="project" value="TreeGrafter"/>
</dbReference>
<dbReference type="InterPro" id="IPR017866">
    <property type="entry name" value="Succ-CoA_synthase_bsu_CS"/>
</dbReference>
<dbReference type="GO" id="GO:0005739">
    <property type="term" value="C:mitochondrion"/>
    <property type="evidence" value="ECO:0007669"/>
    <property type="project" value="TreeGrafter"/>
</dbReference>
<dbReference type="GO" id="GO:0000166">
    <property type="term" value="F:nucleotide binding"/>
    <property type="evidence" value="ECO:0007669"/>
    <property type="project" value="UniProtKB-KW"/>
</dbReference>
<dbReference type="InterPro" id="IPR016102">
    <property type="entry name" value="Succinyl-CoA_synth-like"/>
</dbReference>
<dbReference type="Pfam" id="PF00549">
    <property type="entry name" value="Ligase_CoA"/>
    <property type="match status" value="2"/>
</dbReference>
<feature type="region of interest" description="Disordered" evidence="2">
    <location>
        <begin position="363"/>
        <end position="388"/>
    </location>
</feature>
<reference evidence="4 5" key="1">
    <citation type="submission" date="2018-05" db="EMBL/GenBank/DDBJ databases">
        <title>Whole genome sequencing for identification of molecular markers to develop diagnostic detection tools for the regulated plant pathogen Lachnellula willkommii.</title>
        <authorList>
            <person name="Giroux E."/>
            <person name="Bilodeau G."/>
        </authorList>
    </citation>
    <scope>NUCLEOTIDE SEQUENCE [LARGE SCALE GENOMIC DNA]</scope>
    <source>
        <strain evidence="4 5">CBS 625.97</strain>
    </source>
</reference>
<dbReference type="InterPro" id="IPR003781">
    <property type="entry name" value="CoA-bd"/>
</dbReference>
<feature type="compositionally biased region" description="Basic residues" evidence="2">
    <location>
        <begin position="379"/>
        <end position="388"/>
    </location>
</feature>
<name>A0A7D8YQE8_9HELO</name>
<dbReference type="SUPFAM" id="SSF52210">
    <property type="entry name" value="Succinyl-CoA synthetase domains"/>
    <property type="match status" value="2"/>
</dbReference>
<sequence length="709" mass="75835">MLRQLLRGGAPPHPPRSRAFRISARRGGLAYEDTIGNLKIGRDTRVIFQGFTGMSVRSMVFSYTLAGSSTFAYVYVYVDINTVSAKATSNAKESLAWGTNIVGGVTPGKNTEHLGLPVLPSVREAMQKLKPHATGIYVAAHQAPAAIEEAIEAEVPLIVAVAEHIPVHDLLRIHSMLHTQSKSRLVGANSPGIISAVGRCRIGFQPLPCFMPGRVGIVAKSGTLSYEAVASTTRAGLGQSLCIGMGGDVLAGTRFVDALNIFEHDDDTEGIVLIGEIGGDAEMEAADWIKEYRKRSSNPKPISAVIGGVNVAPGRVMGHAGAFTLPGEPDALAKVKRLQDAGVTIVNHPAKFGEAMKTLLGGSGRASSGAATTGASQRRGMHMTRRVRPAVRSQVSNFASQKRNLHIRENLAFDLLRERGINASEYSGKGRKRILAVGIDRANMSPCIIASPATNDQDPHVEAKKFPFDYIKGFEPSQIPVIAEHLQLGGTAKESLAKLINSLVGLYMQKEAFLLETHFVERLGDLKVVGAHFGFDDAAFRSTKRQGDIHALRRVEDEDAQEIEAEKDGIVYIKLAGDGNIGTLVNGAGLAMNTVDALADAGGKAANFLDTGGKATSETVKKSFQVILQDERVKVIFVNIFGGLTLGDMIANGVLLAFKELEMRLPVVVRIRGTNEAEGQKIIAESGLPLQAFDDFEEAAAKAIELADR</sequence>
<dbReference type="FunFam" id="3.40.50.261:FF:000001">
    <property type="entry name" value="Succinate--CoA ligase [ADP-forming] subunit beta"/>
    <property type="match status" value="1"/>
</dbReference>
<dbReference type="Gene3D" id="3.40.50.261">
    <property type="entry name" value="Succinyl-CoA synthetase domains"/>
    <property type="match status" value="2"/>
</dbReference>
<protein>
    <submittedName>
        <fullName evidence="4">Succinate--CoA ligase [ADP-forming] subunit alpha, mitochondrial</fullName>
    </submittedName>
</protein>
<dbReference type="Gene3D" id="3.30.470.20">
    <property type="entry name" value="ATP-grasp fold, B domain"/>
    <property type="match status" value="1"/>
</dbReference>